<comment type="similarity">
    <text evidence="8">Belongs to the glycosyl hydrolase 5 (cellulase A) family.</text>
</comment>
<dbReference type="PANTHER" id="PTHR35923:SF2">
    <property type="entry name" value="ENDOGLUCANASE"/>
    <property type="match status" value="1"/>
</dbReference>
<gene>
    <name evidence="11" type="ORF">ACFVKH_00525</name>
</gene>
<accession>A0ABW6IBA8</accession>
<dbReference type="InterPro" id="IPR017853">
    <property type="entry name" value="GH"/>
</dbReference>
<evidence type="ECO:0000256" key="8">
    <source>
        <dbReference type="RuleBase" id="RU361153"/>
    </source>
</evidence>
<evidence type="ECO:0000256" key="7">
    <source>
        <dbReference type="ARBA" id="ARBA00023326"/>
    </source>
</evidence>
<dbReference type="PROSITE" id="PS00659">
    <property type="entry name" value="GLYCOSYL_HYDROL_F5"/>
    <property type="match status" value="1"/>
</dbReference>
<keyword evidence="6 8" id="KW-0326">Glycosidase</keyword>
<dbReference type="InterPro" id="IPR001547">
    <property type="entry name" value="Glyco_hydro_5"/>
</dbReference>
<dbReference type="EC" id="3.2.1.4" evidence="2"/>
<keyword evidence="7" id="KW-0624">Polysaccharide degradation</keyword>
<dbReference type="RefSeq" id="WP_377960308.1">
    <property type="nucleotide sequence ID" value="NZ_JBHZOL010000004.1"/>
</dbReference>
<dbReference type="EMBL" id="JBHZOL010000004">
    <property type="protein sequence ID" value="MFE4104739.1"/>
    <property type="molecule type" value="Genomic_DNA"/>
</dbReference>
<feature type="chain" id="PRO_5046205325" description="cellulase" evidence="9">
    <location>
        <begin position="35"/>
        <end position="393"/>
    </location>
</feature>
<comment type="catalytic activity">
    <reaction evidence="1">
        <text>Endohydrolysis of (1-&gt;4)-beta-D-glucosidic linkages in cellulose, lichenin and cereal beta-D-glucans.</text>
        <dbReference type="EC" id="3.2.1.4"/>
    </reaction>
</comment>
<evidence type="ECO:0000256" key="5">
    <source>
        <dbReference type="ARBA" id="ARBA00023277"/>
    </source>
</evidence>
<keyword evidence="9" id="KW-0732">Signal</keyword>
<keyword evidence="4" id="KW-0136">Cellulose degradation</keyword>
<evidence type="ECO:0000256" key="4">
    <source>
        <dbReference type="ARBA" id="ARBA00023001"/>
    </source>
</evidence>
<reference evidence="11 12" key="1">
    <citation type="submission" date="2024-10" db="EMBL/GenBank/DDBJ databases">
        <authorList>
            <person name="Ratan Roy A."/>
            <person name="Morales Sandoval P.H."/>
            <person name="De Los Santos Villalobos S."/>
            <person name="Chakraborty S."/>
            <person name="Mukherjee J."/>
        </authorList>
    </citation>
    <scope>NUCLEOTIDE SEQUENCE [LARGE SCALE GENOMIC DNA]</scope>
    <source>
        <strain evidence="11 12">S1</strain>
    </source>
</reference>
<dbReference type="InterPro" id="IPR018087">
    <property type="entry name" value="Glyco_hydro_5_CS"/>
</dbReference>
<comment type="caution">
    <text evidence="11">The sequence shown here is derived from an EMBL/GenBank/DDBJ whole genome shotgun (WGS) entry which is preliminary data.</text>
</comment>
<feature type="signal peptide" evidence="9">
    <location>
        <begin position="1"/>
        <end position="34"/>
    </location>
</feature>
<evidence type="ECO:0000313" key="11">
    <source>
        <dbReference type="EMBL" id="MFE4104739.1"/>
    </source>
</evidence>
<dbReference type="SUPFAM" id="SSF51445">
    <property type="entry name" value="(Trans)glycosidases"/>
    <property type="match status" value="1"/>
</dbReference>
<dbReference type="Proteomes" id="UP001600165">
    <property type="component" value="Unassembled WGS sequence"/>
</dbReference>
<organism evidence="11 12">
    <name type="scientific">Almyronema epifaneia S1</name>
    <dbReference type="NCBI Taxonomy" id="2991925"/>
    <lineage>
        <taxon>Bacteria</taxon>
        <taxon>Bacillati</taxon>
        <taxon>Cyanobacteriota</taxon>
        <taxon>Cyanophyceae</taxon>
        <taxon>Nodosilineales</taxon>
        <taxon>Nodosilineaceae</taxon>
        <taxon>Almyronema</taxon>
        <taxon>Almyronema epifaneia</taxon>
    </lineage>
</organism>
<dbReference type="GO" id="GO:0016798">
    <property type="term" value="F:hydrolase activity, acting on glycosyl bonds"/>
    <property type="evidence" value="ECO:0007669"/>
    <property type="project" value="UniProtKB-KW"/>
</dbReference>
<sequence>MFNQRLLRFIVCGLFGAIAAFSLSFNHGLPQAIAADTPTLPVMPLSTQGAKIVDAAGNPVLLRGVNWFGIETETYAPHGLWARDYKDMLAQIKSLGYNFIRVPFSLAALRSETVSGIDFSIGSNSELFDKSPLEVLDLIVQEAAHQGLLILLDSHQLNEQVIPELWYDEEYSEADWIEAWTMLAEHYRFQPNILGADLKNEPHGQASWGTDVLETDWRLAAERAGNAILAINPDWLIVVQGVENNVPDQQLAIHWQGGNLEGAGRYPVRLSVANKLVYSPHEYGAGVFDQPWFSTPEFPENLRDRWEIGFHYLATENIAPILIGEFGGRQTDCQSKEGIWQQKLVDYINENALSYAYWSWNPNSADTGGLLQADWQQIEAEKQALLDRTLPHR</sequence>
<dbReference type="Gene3D" id="3.20.20.80">
    <property type="entry name" value="Glycosidases"/>
    <property type="match status" value="1"/>
</dbReference>
<evidence type="ECO:0000313" key="12">
    <source>
        <dbReference type="Proteomes" id="UP001600165"/>
    </source>
</evidence>
<evidence type="ECO:0000259" key="10">
    <source>
        <dbReference type="Pfam" id="PF00150"/>
    </source>
</evidence>
<evidence type="ECO:0000256" key="6">
    <source>
        <dbReference type="ARBA" id="ARBA00023295"/>
    </source>
</evidence>
<keyword evidence="3 8" id="KW-0378">Hydrolase</keyword>
<evidence type="ECO:0000256" key="3">
    <source>
        <dbReference type="ARBA" id="ARBA00022801"/>
    </source>
</evidence>
<evidence type="ECO:0000256" key="9">
    <source>
        <dbReference type="SAM" id="SignalP"/>
    </source>
</evidence>
<evidence type="ECO:0000256" key="1">
    <source>
        <dbReference type="ARBA" id="ARBA00000966"/>
    </source>
</evidence>
<keyword evidence="5" id="KW-0119">Carbohydrate metabolism</keyword>
<dbReference type="PANTHER" id="PTHR35923">
    <property type="entry name" value="MAJOR EXTRACELLULAR ENDOGLUCANASE"/>
    <property type="match status" value="1"/>
</dbReference>
<evidence type="ECO:0000256" key="2">
    <source>
        <dbReference type="ARBA" id="ARBA00012601"/>
    </source>
</evidence>
<protein>
    <recommendedName>
        <fullName evidence="2">cellulase</fullName>
        <ecNumber evidence="2">3.2.1.4</ecNumber>
    </recommendedName>
</protein>
<proteinExistence type="inferred from homology"/>
<name>A0ABW6IBA8_9CYAN</name>
<keyword evidence="12" id="KW-1185">Reference proteome</keyword>
<feature type="domain" description="Glycoside hydrolase family 5" evidence="10">
    <location>
        <begin position="53"/>
        <end position="364"/>
    </location>
</feature>
<dbReference type="Pfam" id="PF00150">
    <property type="entry name" value="Cellulase"/>
    <property type="match status" value="1"/>
</dbReference>